<organism evidence="1 2">
    <name type="scientific">Ensete ventricosum</name>
    <name type="common">Abyssinian banana</name>
    <name type="synonym">Musa ensete</name>
    <dbReference type="NCBI Taxonomy" id="4639"/>
    <lineage>
        <taxon>Eukaryota</taxon>
        <taxon>Viridiplantae</taxon>
        <taxon>Streptophyta</taxon>
        <taxon>Embryophyta</taxon>
        <taxon>Tracheophyta</taxon>
        <taxon>Spermatophyta</taxon>
        <taxon>Magnoliopsida</taxon>
        <taxon>Liliopsida</taxon>
        <taxon>Zingiberales</taxon>
        <taxon>Musaceae</taxon>
        <taxon>Ensete</taxon>
    </lineage>
</organism>
<dbReference type="EMBL" id="JAQQAF010000006">
    <property type="protein sequence ID" value="KAJ8479073.1"/>
    <property type="molecule type" value="Genomic_DNA"/>
</dbReference>
<proteinExistence type="predicted"/>
<protein>
    <submittedName>
        <fullName evidence="1">Uncharacterized protein</fullName>
    </submittedName>
</protein>
<evidence type="ECO:0000313" key="1">
    <source>
        <dbReference type="EMBL" id="KAJ8479073.1"/>
    </source>
</evidence>
<dbReference type="Proteomes" id="UP001222027">
    <property type="component" value="Unassembled WGS sequence"/>
</dbReference>
<evidence type="ECO:0000313" key="2">
    <source>
        <dbReference type="Proteomes" id="UP001222027"/>
    </source>
</evidence>
<gene>
    <name evidence="1" type="ORF">OPV22_022800</name>
</gene>
<sequence>MPIQAKVPRLGGILVAGWVSIDGVARLIREKFGVPMGFRWILFVSQGNRRPSALRLILSLSFSFRFGPDLIEDFDWLGTAFHEEICPCMWVVFPLTFNNCTTER</sequence>
<reference evidence="1 2" key="1">
    <citation type="submission" date="2022-12" db="EMBL/GenBank/DDBJ databases">
        <title>Chromosome-scale assembly of the Ensete ventricosum genome.</title>
        <authorList>
            <person name="Dussert Y."/>
            <person name="Stocks J."/>
            <person name="Wendawek A."/>
            <person name="Woldeyes F."/>
            <person name="Nichols R.A."/>
            <person name="Borrell J.S."/>
        </authorList>
    </citation>
    <scope>NUCLEOTIDE SEQUENCE [LARGE SCALE GENOMIC DNA]</scope>
    <source>
        <strain evidence="2">cv. Maze</strain>
        <tissue evidence="1">Seeds</tissue>
    </source>
</reference>
<dbReference type="AlphaFoldDB" id="A0AAV8QP99"/>
<accession>A0AAV8QP99</accession>
<keyword evidence="2" id="KW-1185">Reference proteome</keyword>
<name>A0AAV8QP99_ENSVE</name>
<comment type="caution">
    <text evidence="1">The sequence shown here is derived from an EMBL/GenBank/DDBJ whole genome shotgun (WGS) entry which is preliminary data.</text>
</comment>